<dbReference type="Gene3D" id="3.40.50.1240">
    <property type="entry name" value="Phosphoglycerate mutase-like"/>
    <property type="match status" value="1"/>
</dbReference>
<protein>
    <recommendedName>
        <fullName evidence="5">3-phytase</fullName>
    </recommendedName>
</protein>
<dbReference type="Pfam" id="PF00328">
    <property type="entry name" value="His_Phos_2"/>
    <property type="match status" value="1"/>
</dbReference>
<dbReference type="EMBL" id="KN847332">
    <property type="protein sequence ID" value="KIW47334.1"/>
    <property type="molecule type" value="Genomic_DNA"/>
</dbReference>
<dbReference type="AlphaFoldDB" id="A0A0D2EH96"/>
<reference evidence="3 4" key="1">
    <citation type="submission" date="2015-01" db="EMBL/GenBank/DDBJ databases">
        <title>The Genome Sequence of Exophiala oligosperma CBS72588.</title>
        <authorList>
            <consortium name="The Broad Institute Genomics Platform"/>
            <person name="Cuomo C."/>
            <person name="de Hoog S."/>
            <person name="Gorbushina A."/>
            <person name="Stielow B."/>
            <person name="Teixiera M."/>
            <person name="Abouelleil A."/>
            <person name="Chapman S.B."/>
            <person name="Priest M."/>
            <person name="Young S.K."/>
            <person name="Wortman J."/>
            <person name="Nusbaum C."/>
            <person name="Birren B."/>
        </authorList>
    </citation>
    <scope>NUCLEOTIDE SEQUENCE [LARGE SCALE GENOMIC DNA]</scope>
    <source>
        <strain evidence="3 4">CBS 72588</strain>
    </source>
</reference>
<dbReference type="VEuPathDB" id="FungiDB:PV06_00037"/>
<evidence type="ECO:0000313" key="3">
    <source>
        <dbReference type="EMBL" id="KIW47334.1"/>
    </source>
</evidence>
<dbReference type="PANTHER" id="PTHR20963">
    <property type="entry name" value="MULTIPLE INOSITOL POLYPHOSPHATE PHOSPHATASE-RELATED"/>
    <property type="match status" value="1"/>
</dbReference>
<dbReference type="GO" id="GO:0009277">
    <property type="term" value="C:fungal-type cell wall"/>
    <property type="evidence" value="ECO:0007669"/>
    <property type="project" value="TreeGrafter"/>
</dbReference>
<dbReference type="STRING" id="215243.A0A0D2EH96"/>
<dbReference type="OrthoDB" id="6509975at2759"/>
<dbReference type="PANTHER" id="PTHR20963:SF18">
    <property type="entry name" value="ACID PHOSPHATASE PHO11-RELATED"/>
    <property type="match status" value="1"/>
</dbReference>
<dbReference type="GO" id="GO:0003993">
    <property type="term" value="F:acid phosphatase activity"/>
    <property type="evidence" value="ECO:0007669"/>
    <property type="project" value="TreeGrafter"/>
</dbReference>
<dbReference type="Proteomes" id="UP000053342">
    <property type="component" value="Unassembled WGS sequence"/>
</dbReference>
<name>A0A0D2EH96_9EURO</name>
<evidence type="ECO:0000256" key="1">
    <source>
        <dbReference type="ARBA" id="ARBA00022801"/>
    </source>
</evidence>
<proteinExistence type="predicted"/>
<feature type="compositionally biased region" description="Polar residues" evidence="2">
    <location>
        <begin position="1"/>
        <end position="11"/>
    </location>
</feature>
<keyword evidence="1" id="KW-0378">Hydrolase</keyword>
<dbReference type="RefSeq" id="XP_016267550.1">
    <property type="nucleotide sequence ID" value="XM_016400497.1"/>
</dbReference>
<evidence type="ECO:0008006" key="5">
    <source>
        <dbReference type="Google" id="ProtNLM"/>
    </source>
</evidence>
<dbReference type="InterPro" id="IPR000560">
    <property type="entry name" value="His_Pase_clade-2"/>
</dbReference>
<organism evidence="3 4">
    <name type="scientific">Exophiala oligosperma</name>
    <dbReference type="NCBI Taxonomy" id="215243"/>
    <lineage>
        <taxon>Eukaryota</taxon>
        <taxon>Fungi</taxon>
        <taxon>Dikarya</taxon>
        <taxon>Ascomycota</taxon>
        <taxon>Pezizomycotina</taxon>
        <taxon>Eurotiomycetes</taxon>
        <taxon>Chaetothyriomycetidae</taxon>
        <taxon>Chaetothyriales</taxon>
        <taxon>Herpotrichiellaceae</taxon>
        <taxon>Exophiala</taxon>
    </lineage>
</organism>
<keyword evidence="4" id="KW-1185">Reference proteome</keyword>
<accession>A0A0D2EH96</accession>
<sequence>MSFRPRSQLQMSRPEKETGLPMPLGSPKLKRQRLPSRLLSRKTTLVLSLVIVLLLVFPVIGKLRHGLCGTSSLFMDSGFCPAILANIWHLFYHLGGNGPWIPRVSGVEYSNASLPKHCSVDQVHMLSRHAERYPTKNAGARHFDLLDRLQKPDVELTGALSFLKSWEYFTDPEDPAFENLTATGPYAGTQQAFNTGKMLRELYDHLVPRARRTKFWSCSSGRDIETAMNFADGFFGSDWHSDGSAELVVIPEDADRGADTLTPGDTCYKYRRDGYGHDYGYGKLELWQKVFTEPIIDRLSAHAQGARIDHLDVYSMMEMCGFEILAKGSSPWCAVFTQEEWLQFEYARDLLHFYRAGPGNSYAGAMGWLWLNATQNLMSNRSSKDVYFSFVHDGDIVPVMATLQILNERVMLQELPTTHMKADRRWRTSDVVPMGGRLIFERIACQTDPESTGELEHFVRLFVNDGLMKLPGLHATKKIEHGVRLEDFQNFVLSRKETFGDFREVCALPENSPDRITFLHQ</sequence>
<evidence type="ECO:0000313" key="4">
    <source>
        <dbReference type="Proteomes" id="UP000053342"/>
    </source>
</evidence>
<feature type="region of interest" description="Disordered" evidence="2">
    <location>
        <begin position="1"/>
        <end position="29"/>
    </location>
</feature>
<dbReference type="InterPro" id="IPR029033">
    <property type="entry name" value="His_PPase_superfam"/>
</dbReference>
<dbReference type="HOGENOM" id="CLU_020880_3_1_1"/>
<gene>
    <name evidence="3" type="ORF">PV06_00037</name>
</gene>
<dbReference type="CDD" id="cd07061">
    <property type="entry name" value="HP_HAP_like"/>
    <property type="match status" value="1"/>
</dbReference>
<dbReference type="GeneID" id="27352111"/>
<dbReference type="SUPFAM" id="SSF53254">
    <property type="entry name" value="Phosphoglycerate mutase-like"/>
    <property type="match status" value="1"/>
</dbReference>
<evidence type="ECO:0000256" key="2">
    <source>
        <dbReference type="SAM" id="MobiDB-lite"/>
    </source>
</evidence>